<evidence type="ECO:0000313" key="11">
    <source>
        <dbReference type="EMBL" id="NOU96340.1"/>
    </source>
</evidence>
<dbReference type="PANTHER" id="PTHR46056">
    <property type="entry name" value="LONG-CHAIN-ALCOHOL OXIDASE"/>
    <property type="match status" value="1"/>
</dbReference>
<evidence type="ECO:0000256" key="4">
    <source>
        <dbReference type="ARBA" id="ARBA00022827"/>
    </source>
</evidence>
<comment type="cofactor">
    <cofactor evidence="8">
        <name>FAD</name>
        <dbReference type="ChEBI" id="CHEBI:57692"/>
    </cofactor>
</comment>
<keyword evidence="3" id="KW-0479">Metal-binding</keyword>
<keyword evidence="5" id="KW-0560">Oxidoreductase</keyword>
<protein>
    <submittedName>
        <fullName evidence="11">GMC family oxidoreductase</fullName>
    </submittedName>
</protein>
<keyword evidence="2" id="KW-0285">Flavoprotein</keyword>
<evidence type="ECO:0000256" key="5">
    <source>
        <dbReference type="ARBA" id="ARBA00023002"/>
    </source>
</evidence>
<dbReference type="PANTHER" id="PTHR46056:SF12">
    <property type="entry name" value="LONG-CHAIN-ALCOHOL OXIDASE"/>
    <property type="match status" value="1"/>
</dbReference>
<dbReference type="PROSITE" id="PS51379">
    <property type="entry name" value="4FE4S_FER_2"/>
    <property type="match status" value="1"/>
</dbReference>
<dbReference type="GO" id="GO:0050660">
    <property type="term" value="F:flavin adenine dinucleotide binding"/>
    <property type="evidence" value="ECO:0007669"/>
    <property type="project" value="InterPro"/>
</dbReference>
<evidence type="ECO:0000256" key="9">
    <source>
        <dbReference type="SAM" id="Phobius"/>
    </source>
</evidence>
<gene>
    <name evidence="11" type="ORF">GC093_24445</name>
</gene>
<evidence type="ECO:0000256" key="6">
    <source>
        <dbReference type="ARBA" id="ARBA00023004"/>
    </source>
</evidence>
<dbReference type="GO" id="GO:0016614">
    <property type="term" value="F:oxidoreductase activity, acting on CH-OH group of donors"/>
    <property type="evidence" value="ECO:0007669"/>
    <property type="project" value="InterPro"/>
</dbReference>
<proteinExistence type="inferred from homology"/>
<evidence type="ECO:0000313" key="12">
    <source>
        <dbReference type="Proteomes" id="UP000641588"/>
    </source>
</evidence>
<evidence type="ECO:0000256" key="3">
    <source>
        <dbReference type="ARBA" id="ARBA00022723"/>
    </source>
</evidence>
<dbReference type="InterPro" id="IPR007867">
    <property type="entry name" value="GMC_OxRtase_C"/>
</dbReference>
<dbReference type="GO" id="GO:0046872">
    <property type="term" value="F:metal ion binding"/>
    <property type="evidence" value="ECO:0007669"/>
    <property type="project" value="UniProtKB-KW"/>
</dbReference>
<dbReference type="PIRSF" id="PIRSF000137">
    <property type="entry name" value="Alcohol_oxidase"/>
    <property type="match status" value="1"/>
</dbReference>
<feature type="domain" description="4Fe-4S ferredoxin-type" evidence="10">
    <location>
        <begin position="250"/>
        <end position="280"/>
    </location>
</feature>
<keyword evidence="7" id="KW-0411">Iron-sulfur</keyword>
<keyword evidence="9" id="KW-0812">Transmembrane</keyword>
<keyword evidence="9" id="KW-1133">Transmembrane helix</keyword>
<reference evidence="11" key="1">
    <citation type="submission" date="2019-10" db="EMBL/GenBank/DDBJ databases">
        <title>Description of Paenibacillus glebae sp. nov.</title>
        <authorList>
            <person name="Carlier A."/>
            <person name="Qi S."/>
        </authorList>
    </citation>
    <scope>NUCLEOTIDE SEQUENCE</scope>
    <source>
        <strain evidence="11">LMG 31456</strain>
    </source>
</reference>
<keyword evidence="9" id="KW-0472">Membrane</keyword>
<dbReference type="Pfam" id="PF00732">
    <property type="entry name" value="GMC_oxred_N"/>
    <property type="match status" value="1"/>
</dbReference>
<keyword evidence="12" id="KW-1185">Reference proteome</keyword>
<dbReference type="Pfam" id="PF05199">
    <property type="entry name" value="GMC_oxred_C"/>
    <property type="match status" value="1"/>
</dbReference>
<evidence type="ECO:0000259" key="10">
    <source>
        <dbReference type="PROSITE" id="PS51379"/>
    </source>
</evidence>
<evidence type="ECO:0000256" key="7">
    <source>
        <dbReference type="ARBA" id="ARBA00023014"/>
    </source>
</evidence>
<dbReference type="Proteomes" id="UP000641588">
    <property type="component" value="Unassembled WGS sequence"/>
</dbReference>
<keyword evidence="4 8" id="KW-0274">FAD</keyword>
<evidence type="ECO:0000256" key="1">
    <source>
        <dbReference type="ARBA" id="ARBA00010790"/>
    </source>
</evidence>
<comment type="caution">
    <text evidence="11">The sequence shown here is derived from an EMBL/GenBank/DDBJ whole genome shotgun (WGS) entry which is preliminary data.</text>
</comment>
<evidence type="ECO:0000256" key="8">
    <source>
        <dbReference type="PIRSR" id="PIRSR000137-2"/>
    </source>
</evidence>
<dbReference type="SUPFAM" id="SSF51905">
    <property type="entry name" value="FAD/NAD(P)-binding domain"/>
    <property type="match status" value="1"/>
</dbReference>
<feature type="transmembrane region" description="Helical" evidence="9">
    <location>
        <begin position="41"/>
        <end position="63"/>
    </location>
</feature>
<dbReference type="InterPro" id="IPR012132">
    <property type="entry name" value="GMC_OxRdtase"/>
</dbReference>
<dbReference type="Gene3D" id="3.50.50.60">
    <property type="entry name" value="FAD/NAD(P)-binding domain"/>
    <property type="match status" value="2"/>
</dbReference>
<evidence type="ECO:0000256" key="2">
    <source>
        <dbReference type="ARBA" id="ARBA00022630"/>
    </source>
</evidence>
<dbReference type="SUPFAM" id="SSF54373">
    <property type="entry name" value="FAD-linked reductases, C-terminal domain"/>
    <property type="match status" value="1"/>
</dbReference>
<dbReference type="PROSITE" id="PS00198">
    <property type="entry name" value="4FE4S_FER_1"/>
    <property type="match status" value="1"/>
</dbReference>
<keyword evidence="6" id="KW-0408">Iron</keyword>
<sequence length="588" mass="64255">MIKMMIMLFNYITIRMFEFIQKNSLGWQVGRLFAHLETPPLLIIVLLLIIWFFTQIFQAFLLANNFKKRSVLSKMQSQPIDVIVVGSGACGGLVAKELSDHGFSVIMIESGKRFQPSVDLSNSEANSGKIQWTEPRVYTGKHQVIPKSGMGVGGGTLPWLGLMPRFHQADFKTYSSEGVGEDWPLTYDDLAPYYLKIERDFGVAGDCGPFSPESYSLPMPAHRMSWHAQVLAEGARKAGAHPFVPPTAINSVEYDGRPACIYCGWCGSGCPTGAKATSQGTYLAKAEAAGVQVISEAFVHRVNYDPSAGRVTGVAYLDSAGKEHEVSARLVILTAHAMETPRLLLLSACPTFPDGLANSSGTVGKYLLSHPTWQVFGTFDEPINAYKGFQMGQVMVQDYYKPNPRNDYARGFVLLSYMMTPVTYANLSGDFVGADFKQFLSDYSHTAAWWAHAEGLPSETNTVTLDPQVKDHRGIPVARLTTEWLDNDIKVAAAGRDKAAELMEASGARKVRVGLNYGAHAMGTCRMGNNPASSVVNEYCQSHDIKNLFICDTSVFVTGSGLNPTLTAMAIASRAVDYIATISQQGEL</sequence>
<accession>A0A972K2W3</accession>
<dbReference type="AlphaFoldDB" id="A0A972K2W3"/>
<name>A0A972K2W3_9BACL</name>
<dbReference type="EMBL" id="WHOD01000097">
    <property type="protein sequence ID" value="NOU96340.1"/>
    <property type="molecule type" value="Genomic_DNA"/>
</dbReference>
<dbReference type="InterPro" id="IPR017896">
    <property type="entry name" value="4Fe4S_Fe-S-bd"/>
</dbReference>
<dbReference type="InterPro" id="IPR000172">
    <property type="entry name" value="GMC_OxRdtase_N"/>
</dbReference>
<dbReference type="InterPro" id="IPR017900">
    <property type="entry name" value="4Fe4S_Fe_S_CS"/>
</dbReference>
<dbReference type="GO" id="GO:0051536">
    <property type="term" value="F:iron-sulfur cluster binding"/>
    <property type="evidence" value="ECO:0007669"/>
    <property type="project" value="UniProtKB-KW"/>
</dbReference>
<feature type="binding site" evidence="8">
    <location>
        <position position="299"/>
    </location>
    <ligand>
        <name>FAD</name>
        <dbReference type="ChEBI" id="CHEBI:57692"/>
    </ligand>
</feature>
<comment type="similarity">
    <text evidence="1">Belongs to the GMC oxidoreductase family.</text>
</comment>
<organism evidence="11 12">
    <name type="scientific">Paenibacillus foliorum</name>
    <dbReference type="NCBI Taxonomy" id="2654974"/>
    <lineage>
        <taxon>Bacteria</taxon>
        <taxon>Bacillati</taxon>
        <taxon>Bacillota</taxon>
        <taxon>Bacilli</taxon>
        <taxon>Bacillales</taxon>
        <taxon>Paenibacillaceae</taxon>
        <taxon>Paenibacillus</taxon>
    </lineage>
</organism>
<dbReference type="InterPro" id="IPR036188">
    <property type="entry name" value="FAD/NAD-bd_sf"/>
</dbReference>